<dbReference type="Gene3D" id="2.170.8.10">
    <property type="entry name" value="Phosphoenolpyruvate Carboxykinase, domain 2"/>
    <property type="match status" value="1"/>
</dbReference>
<dbReference type="NCBIfam" id="NF006822">
    <property type="entry name" value="PRK09344.1-4"/>
    <property type="match status" value="1"/>
</dbReference>
<dbReference type="InterPro" id="IPR008210">
    <property type="entry name" value="PEP_carboxykinase_N"/>
</dbReference>
<feature type="binding site" evidence="10">
    <location>
        <begin position="245"/>
        <end position="253"/>
    </location>
    <ligand>
        <name>ATP</name>
        <dbReference type="ChEBI" id="CHEBI:30616"/>
    </ligand>
</feature>
<accession>A0ABQ5UPS1</accession>
<dbReference type="Proteomes" id="UP001161405">
    <property type="component" value="Unassembled WGS sequence"/>
</dbReference>
<comment type="subcellular location">
    <subcellularLocation>
        <location evidence="10">Cytoplasm</location>
    </subcellularLocation>
</comment>
<feature type="binding site" evidence="10">
    <location>
        <position position="210"/>
    </location>
    <ligand>
        <name>ATP</name>
        <dbReference type="ChEBI" id="CHEBI:30616"/>
    </ligand>
</feature>
<dbReference type="NCBIfam" id="NF006821">
    <property type="entry name" value="PRK09344.1-3"/>
    <property type="match status" value="1"/>
</dbReference>
<feature type="binding site" evidence="10">
    <location>
        <position position="210"/>
    </location>
    <ligand>
        <name>substrate</name>
    </ligand>
</feature>
<dbReference type="HAMAP" id="MF_00453">
    <property type="entry name" value="PEPCK_ATP"/>
    <property type="match status" value="1"/>
</dbReference>
<keyword evidence="10" id="KW-0963">Cytoplasm</keyword>
<evidence type="ECO:0000256" key="4">
    <source>
        <dbReference type="ARBA" id="ARBA00022432"/>
    </source>
</evidence>
<feature type="binding site" evidence="10">
    <location>
        <position position="229"/>
    </location>
    <ligand>
        <name>Mn(2+)</name>
        <dbReference type="ChEBI" id="CHEBI:29035"/>
    </ligand>
</feature>
<evidence type="ECO:0000256" key="9">
    <source>
        <dbReference type="ARBA" id="ARBA00047371"/>
    </source>
</evidence>
<name>A0ABQ5UPS1_9HYPH</name>
<feature type="binding site" evidence="10">
    <location>
        <position position="457"/>
    </location>
    <ligand>
        <name>ATP</name>
        <dbReference type="ChEBI" id="CHEBI:30616"/>
    </ligand>
</feature>
<dbReference type="NCBIfam" id="TIGR00224">
    <property type="entry name" value="pckA"/>
    <property type="match status" value="1"/>
</dbReference>
<dbReference type="InterPro" id="IPR001272">
    <property type="entry name" value="PEP_carboxykinase_ATP"/>
</dbReference>
<proteinExistence type="inferred from homology"/>
<feature type="binding site" evidence="10">
    <location>
        <position position="294"/>
    </location>
    <ligand>
        <name>ATP</name>
        <dbReference type="ChEBI" id="CHEBI:30616"/>
    </ligand>
</feature>
<evidence type="ECO:0000256" key="1">
    <source>
        <dbReference type="ARBA" id="ARBA00004742"/>
    </source>
</evidence>
<dbReference type="Gene3D" id="3.90.228.20">
    <property type="match status" value="1"/>
</dbReference>
<dbReference type="SUPFAM" id="SSF68923">
    <property type="entry name" value="PEP carboxykinase N-terminal domain"/>
    <property type="match status" value="1"/>
</dbReference>
<evidence type="ECO:0000256" key="8">
    <source>
        <dbReference type="ARBA" id="ARBA00023239"/>
    </source>
</evidence>
<keyword evidence="5 10" id="KW-0547">Nucleotide-binding</keyword>
<dbReference type="EC" id="4.1.1.49" evidence="3 10"/>
<sequence length="544" mass="58857">MAAFFLKDSRISPMSTITRREINQTIQANAASLSYNDKAPVLASLAVKRDEVKFSADGALVADTGQHTGRSAQDKFIVDDALTHDTVWWDNAKATSTEKFDLLLADLLAATKDKDLFVQQLYAGADVSHQLNVEVFTENAWHALFIRNLLIRPALNALGDFESNVTIVHLPSFKADPARHGTRSETAIMLDFSRNMVLICGTAYAGEIKKSVFSLFNFHAPQNGVLPMHCSANIGKDGDTALFFGLSGTGKTTLSTDPERTLIGDDEHGWHKDGVFNLEGGCYAKTIKLSREAEPEIFGATERFGTVLENVVLDEETLKPDFNDGSKTENTRAAYPLTALDNVSRTGMGPTPKSVILLTADAFGVLPPIARLTPDQAIYHFLSGYTAKVAGTERGVTEPQATFSACFGAPFMSLHPSVYGKMLKKQLGESLAECWLLNTGWTGGPYGVGERISIKDTRTLLTSALSGELVNTPMRVDPIFGFEVPTAVEGINAGLLEPRTTWEDAAAYDEQAAKLVKLFEENFAKFGASADELADAGPSLSNAA</sequence>
<dbReference type="InterPro" id="IPR013035">
    <property type="entry name" value="PEP_carboxykinase_C"/>
</dbReference>
<feature type="binding site" evidence="10">
    <location>
        <position position="332"/>
    </location>
    <ligand>
        <name>ATP</name>
        <dbReference type="ChEBI" id="CHEBI:30616"/>
    </ligand>
</feature>
<evidence type="ECO:0000256" key="5">
    <source>
        <dbReference type="ARBA" id="ARBA00022741"/>
    </source>
</evidence>
<reference evidence="11" key="1">
    <citation type="journal article" date="2014" name="Int. J. Syst. Evol. Microbiol.">
        <title>Complete genome of a new Firmicutes species belonging to the dominant human colonic microbiota ('Ruminococcus bicirculans') reveals two chromosomes and a selective capacity to utilize plant glucans.</title>
        <authorList>
            <consortium name="NISC Comparative Sequencing Program"/>
            <person name="Wegmann U."/>
            <person name="Louis P."/>
            <person name="Goesmann A."/>
            <person name="Henrissat B."/>
            <person name="Duncan S.H."/>
            <person name="Flint H.J."/>
        </authorList>
    </citation>
    <scope>NUCLEOTIDE SEQUENCE</scope>
    <source>
        <strain evidence="11">NBRC 107169</strain>
    </source>
</reference>
<comment type="pathway">
    <text evidence="1 10">Carbohydrate biosynthesis; gluconeogenesis.</text>
</comment>
<comment type="function">
    <text evidence="10">Involved in the gluconeogenesis. Catalyzes the conversion of oxaloacetate (OAA) to phosphoenolpyruvate (PEP) through direct phosphoryl transfer between the nucleoside triphosphate and OAA.</text>
</comment>
<feature type="binding site" evidence="10">
    <location>
        <position position="332"/>
    </location>
    <ligand>
        <name>substrate</name>
    </ligand>
</feature>
<comment type="similarity">
    <text evidence="2 10">Belongs to the phosphoenolpyruvate carboxykinase (ATP) family.</text>
</comment>
<evidence type="ECO:0000256" key="7">
    <source>
        <dbReference type="ARBA" id="ARBA00022840"/>
    </source>
</evidence>
<dbReference type="PANTHER" id="PTHR30031">
    <property type="entry name" value="PHOSPHOENOLPYRUVATE CARBOXYKINASE ATP"/>
    <property type="match status" value="1"/>
</dbReference>
<feature type="binding site" evidence="10">
    <location>
        <position position="266"/>
    </location>
    <ligand>
        <name>Mn(2+)</name>
        <dbReference type="ChEBI" id="CHEBI:29035"/>
    </ligand>
</feature>
<dbReference type="PIRSF" id="PIRSF006294">
    <property type="entry name" value="PEP_crbxkin"/>
    <property type="match status" value="1"/>
</dbReference>
<evidence type="ECO:0000256" key="10">
    <source>
        <dbReference type="HAMAP-Rule" id="MF_00453"/>
    </source>
</evidence>
<organism evidence="11 12">
    <name type="scientific">Maritalea porphyrae</name>
    <dbReference type="NCBI Taxonomy" id="880732"/>
    <lineage>
        <taxon>Bacteria</taxon>
        <taxon>Pseudomonadati</taxon>
        <taxon>Pseudomonadota</taxon>
        <taxon>Alphaproteobacteria</taxon>
        <taxon>Hyphomicrobiales</taxon>
        <taxon>Devosiaceae</taxon>
        <taxon>Maritalea</taxon>
    </lineage>
</organism>
<comment type="cofactor">
    <cofactor evidence="10">
        <name>Mn(2+)</name>
        <dbReference type="ChEBI" id="CHEBI:29035"/>
    </cofactor>
    <text evidence="10">Binds 1 Mn(2+) ion per subunit.</text>
</comment>
<dbReference type="PROSITE" id="PS00532">
    <property type="entry name" value="PEPCK_ATP"/>
    <property type="match status" value="1"/>
</dbReference>
<evidence type="ECO:0000313" key="11">
    <source>
        <dbReference type="EMBL" id="GLQ17142.1"/>
    </source>
</evidence>
<protein>
    <recommendedName>
        <fullName evidence="3 10">Phosphoenolpyruvate carboxykinase (ATP)</fullName>
        <shortName evidence="10">PCK</shortName>
        <shortName evidence="10">PEP carboxykinase</shortName>
        <shortName evidence="10">PEPCK</shortName>
        <ecNumber evidence="3 10">4.1.1.49</ecNumber>
    </recommendedName>
</protein>
<dbReference type="Gene3D" id="3.40.449.10">
    <property type="entry name" value="Phosphoenolpyruvate Carboxykinase, domain 1"/>
    <property type="match status" value="1"/>
</dbReference>
<feature type="binding site" evidence="10">
    <location>
        <position position="70"/>
    </location>
    <ligand>
        <name>substrate</name>
    </ligand>
</feature>
<keyword evidence="8 10" id="KW-0456">Lyase</keyword>
<dbReference type="InterPro" id="IPR015994">
    <property type="entry name" value="PEPCK_ATP_CS"/>
</dbReference>
<evidence type="ECO:0000313" key="12">
    <source>
        <dbReference type="Proteomes" id="UP001161405"/>
    </source>
</evidence>
<dbReference type="Pfam" id="PF01293">
    <property type="entry name" value="PEPCK_ATP"/>
    <property type="match status" value="1"/>
</dbReference>
<dbReference type="SUPFAM" id="SSF53795">
    <property type="entry name" value="PEP carboxykinase-like"/>
    <property type="match status" value="1"/>
</dbReference>
<feature type="binding site" evidence="10">
    <location>
        <position position="204"/>
    </location>
    <ligand>
        <name>substrate</name>
    </ligand>
</feature>
<keyword evidence="4 10" id="KW-0312">Gluconeogenesis</keyword>
<keyword evidence="6 10" id="KW-0210">Decarboxylase</keyword>
<dbReference type="PANTHER" id="PTHR30031:SF0">
    <property type="entry name" value="PHOSPHOENOLPYRUVATE CARBOXYKINASE (ATP)"/>
    <property type="match status" value="1"/>
</dbReference>
<gene>
    <name evidence="10 11" type="primary">pckA</name>
    <name evidence="11" type="ORF">GCM10007879_13910</name>
</gene>
<feature type="binding site" evidence="10">
    <location>
        <position position="229"/>
    </location>
    <ligand>
        <name>ATP</name>
        <dbReference type="ChEBI" id="CHEBI:30616"/>
    </ligand>
</feature>
<keyword evidence="10" id="KW-0464">Manganese</keyword>
<comment type="catalytic activity">
    <reaction evidence="9 10">
        <text>oxaloacetate + ATP = phosphoenolpyruvate + ADP + CO2</text>
        <dbReference type="Rhea" id="RHEA:18617"/>
        <dbReference type="ChEBI" id="CHEBI:16452"/>
        <dbReference type="ChEBI" id="CHEBI:16526"/>
        <dbReference type="ChEBI" id="CHEBI:30616"/>
        <dbReference type="ChEBI" id="CHEBI:58702"/>
        <dbReference type="ChEBI" id="CHEBI:456216"/>
        <dbReference type="EC" id="4.1.1.49"/>
    </reaction>
</comment>
<feature type="binding site" evidence="10">
    <location>
        <position position="210"/>
    </location>
    <ligand>
        <name>Mn(2+)</name>
        <dbReference type="ChEBI" id="CHEBI:29035"/>
    </ligand>
</feature>
<comment type="caution">
    <text evidence="11">The sequence shown here is derived from an EMBL/GenBank/DDBJ whole genome shotgun (WGS) entry which is preliminary data.</text>
</comment>
<dbReference type="EMBL" id="BSNI01000002">
    <property type="protein sequence ID" value="GLQ17142.1"/>
    <property type="molecule type" value="Genomic_DNA"/>
</dbReference>
<keyword evidence="7 10" id="KW-0067">ATP-binding</keyword>
<dbReference type="NCBIfam" id="NF006820">
    <property type="entry name" value="PRK09344.1-2"/>
    <property type="match status" value="1"/>
</dbReference>
<keyword evidence="12" id="KW-1185">Reference proteome</keyword>
<reference evidence="11" key="2">
    <citation type="submission" date="2023-01" db="EMBL/GenBank/DDBJ databases">
        <title>Draft genome sequence of Maritalea porphyrae strain NBRC 107169.</title>
        <authorList>
            <person name="Sun Q."/>
            <person name="Mori K."/>
        </authorList>
    </citation>
    <scope>NUCLEOTIDE SEQUENCE</scope>
    <source>
        <strain evidence="11">NBRC 107169</strain>
    </source>
</reference>
<evidence type="ECO:0000256" key="6">
    <source>
        <dbReference type="ARBA" id="ARBA00022793"/>
    </source>
</evidence>
<evidence type="ECO:0000256" key="3">
    <source>
        <dbReference type="ARBA" id="ARBA00012363"/>
    </source>
</evidence>
<feature type="binding site" evidence="10">
    <location>
        <begin position="451"/>
        <end position="452"/>
    </location>
    <ligand>
        <name>ATP</name>
        <dbReference type="ChEBI" id="CHEBI:30616"/>
    </ligand>
</feature>
<keyword evidence="10" id="KW-0479">Metal-binding</keyword>
<evidence type="ECO:0000256" key="2">
    <source>
        <dbReference type="ARBA" id="ARBA00006052"/>
    </source>
</evidence>